<feature type="binding site" description="axial binding residue" evidence="13">
    <location>
        <position position="291"/>
    </location>
    <ligand>
        <name>heme</name>
        <dbReference type="ChEBI" id="CHEBI:30413"/>
    </ligand>
    <ligandPart>
        <name>Fe</name>
        <dbReference type="ChEBI" id="CHEBI:18248"/>
    </ligandPart>
</feature>
<evidence type="ECO:0000256" key="3">
    <source>
        <dbReference type="ARBA" id="ARBA00022475"/>
    </source>
</evidence>
<evidence type="ECO:0000256" key="11">
    <source>
        <dbReference type="ARBA" id="ARBA00044501"/>
    </source>
</evidence>
<keyword evidence="7 13" id="KW-0560">Oxidoreductase</keyword>
<sequence>MARKRAIFEDVSEAKTARTAPQTGGIDRHPKGARGAIRLWLLSLFALVCVMIVVGGMTRLTDSGLSITEWRPVTGAIPPLSAEMWQEEFDKYRQIDQYQLLNRGMTMEEFKVIYWWEWGHRQLGRVIGLVWGVGFLFFWLTKRIPTGWTPRLLALGALGGVQGAIGWWMVASGLNEGMTAVASYRLAVHLGLAFVILGMIAWYSFLLNRPEAELIAARRAREGKLFSMSTGLMHFAFLQIILGALVAGIDAGRGYTDWPLMNGVFIPPELLAMQPLWTNFFENPATTQFIHRKAGYLLAIFALVVWLRGRKSSHSATRTAFHVMFAVMAAQIVLGVVTVLHGAPWQLGIAHQATAVLLWVVIIRARHLAQFPRFDNLRGQGVKT</sequence>
<evidence type="ECO:0000256" key="12">
    <source>
        <dbReference type="ARBA" id="ARBA00048044"/>
    </source>
</evidence>
<keyword evidence="9 13" id="KW-0350">Heme biosynthesis</keyword>
<dbReference type="GO" id="GO:0005886">
    <property type="term" value="C:plasma membrane"/>
    <property type="evidence" value="ECO:0007669"/>
    <property type="project" value="UniProtKB-SubCell"/>
</dbReference>
<feature type="binding site" description="axial binding residue" evidence="13">
    <location>
        <position position="351"/>
    </location>
    <ligand>
        <name>heme</name>
        <dbReference type="ChEBI" id="CHEBI:30413"/>
    </ligand>
    <ligandPart>
        <name>Fe</name>
        <dbReference type="ChEBI" id="CHEBI:18248"/>
    </ligandPart>
</feature>
<evidence type="ECO:0000313" key="15">
    <source>
        <dbReference type="Proteomes" id="UP000320582"/>
    </source>
</evidence>
<comment type="cofactor">
    <cofactor evidence="1 13">
        <name>heme b</name>
        <dbReference type="ChEBI" id="CHEBI:60344"/>
    </cofactor>
</comment>
<evidence type="ECO:0000256" key="6">
    <source>
        <dbReference type="ARBA" id="ARBA00022989"/>
    </source>
</evidence>
<dbReference type="AlphaFoldDB" id="A0A543KEW5"/>
<comment type="subcellular location">
    <subcellularLocation>
        <location evidence="13">Cell membrane</location>
        <topology evidence="13">Multi-pass membrane protein</topology>
    </subcellularLocation>
    <subcellularLocation>
        <location evidence="2">Membrane</location>
        <topology evidence="2">Multi-pass membrane protein</topology>
    </subcellularLocation>
</comment>
<keyword evidence="15" id="KW-1185">Reference proteome</keyword>
<dbReference type="Pfam" id="PF02628">
    <property type="entry name" value="COX15-CtaA"/>
    <property type="match status" value="1"/>
</dbReference>
<keyword evidence="6 13" id="KW-1133">Transmembrane helix</keyword>
<feature type="transmembrane region" description="Helical" evidence="13">
    <location>
        <begin position="319"/>
        <end position="339"/>
    </location>
</feature>
<gene>
    <name evidence="13" type="primary">ctaA</name>
    <name evidence="14" type="ORF">BD293_2245</name>
</gene>
<reference evidence="14 15" key="1">
    <citation type="submission" date="2019-06" db="EMBL/GenBank/DDBJ databases">
        <title>Genomic Encyclopedia of Archaeal and Bacterial Type Strains, Phase II (KMG-II): from individual species to whole genera.</title>
        <authorList>
            <person name="Goeker M."/>
        </authorList>
    </citation>
    <scope>NUCLEOTIDE SEQUENCE [LARGE SCALE GENOMIC DNA]</scope>
    <source>
        <strain evidence="14 15">DSM 18423</strain>
    </source>
</reference>
<keyword evidence="4 13" id="KW-0812">Transmembrane</keyword>
<comment type="function">
    <text evidence="13">Catalyzes the conversion of heme O to heme A by two successive hydroxylations of the methyl group at C8. The first hydroxylation forms heme I, the second hydroxylation results in an unstable dihydroxymethyl group, which spontaneously dehydrates, resulting in the formyl group of heme A.</text>
</comment>
<feature type="transmembrane region" description="Helical" evidence="13">
    <location>
        <begin position="225"/>
        <end position="249"/>
    </location>
</feature>
<keyword evidence="3 13" id="KW-1003">Cell membrane</keyword>
<dbReference type="HAMAP" id="MF_01665">
    <property type="entry name" value="HemeA_synth_type2"/>
    <property type="match status" value="1"/>
</dbReference>
<evidence type="ECO:0000256" key="5">
    <source>
        <dbReference type="ARBA" id="ARBA00022723"/>
    </source>
</evidence>
<organism evidence="14 15">
    <name type="scientific">Roseinatronobacter monicus</name>
    <dbReference type="NCBI Taxonomy" id="393481"/>
    <lineage>
        <taxon>Bacteria</taxon>
        <taxon>Pseudomonadati</taxon>
        <taxon>Pseudomonadota</taxon>
        <taxon>Alphaproteobacteria</taxon>
        <taxon>Rhodobacterales</taxon>
        <taxon>Paracoccaceae</taxon>
        <taxon>Roseinatronobacter</taxon>
    </lineage>
</organism>
<dbReference type="InterPro" id="IPR023754">
    <property type="entry name" value="HemeA_Synthase_type2"/>
</dbReference>
<evidence type="ECO:0000256" key="9">
    <source>
        <dbReference type="ARBA" id="ARBA00023133"/>
    </source>
</evidence>
<keyword evidence="5 13" id="KW-0479">Metal-binding</keyword>
<feature type="transmembrane region" description="Helical" evidence="13">
    <location>
        <begin position="182"/>
        <end position="205"/>
    </location>
</feature>
<dbReference type="PANTHER" id="PTHR23289:SF2">
    <property type="entry name" value="CYTOCHROME C OXIDASE ASSEMBLY PROTEIN COX15 HOMOLOG"/>
    <property type="match status" value="1"/>
</dbReference>
<dbReference type="InterPro" id="IPR054616">
    <property type="entry name" value="HemA_synt_rhodobact"/>
</dbReference>
<dbReference type="NCBIfam" id="NF045570">
    <property type="entry name" value="HemSynCtaAAlphapr"/>
    <property type="match status" value="1"/>
</dbReference>
<evidence type="ECO:0000256" key="1">
    <source>
        <dbReference type="ARBA" id="ARBA00001970"/>
    </source>
</evidence>
<keyword evidence="10 13" id="KW-0472">Membrane</keyword>
<dbReference type="OrthoDB" id="9793156at2"/>
<dbReference type="EC" id="1.17.99.9" evidence="13"/>
<evidence type="ECO:0000256" key="8">
    <source>
        <dbReference type="ARBA" id="ARBA00023004"/>
    </source>
</evidence>
<evidence type="ECO:0000256" key="10">
    <source>
        <dbReference type="ARBA" id="ARBA00023136"/>
    </source>
</evidence>
<dbReference type="GO" id="GO:0016653">
    <property type="term" value="F:oxidoreductase activity, acting on NAD(P)H, heme protein as acceptor"/>
    <property type="evidence" value="ECO:0007669"/>
    <property type="project" value="TreeGrafter"/>
</dbReference>
<feature type="transmembrane region" description="Helical" evidence="13">
    <location>
        <begin position="289"/>
        <end position="307"/>
    </location>
</feature>
<dbReference type="Proteomes" id="UP000320582">
    <property type="component" value="Unassembled WGS sequence"/>
</dbReference>
<comment type="catalytic activity">
    <reaction evidence="12">
        <text>Fe(II)-heme o + 2 A + H2O = Fe(II)-heme a + 2 AH2</text>
        <dbReference type="Rhea" id="RHEA:63388"/>
        <dbReference type="ChEBI" id="CHEBI:13193"/>
        <dbReference type="ChEBI" id="CHEBI:15377"/>
        <dbReference type="ChEBI" id="CHEBI:17499"/>
        <dbReference type="ChEBI" id="CHEBI:60530"/>
        <dbReference type="ChEBI" id="CHEBI:61715"/>
        <dbReference type="EC" id="1.17.99.9"/>
    </reaction>
    <physiologicalReaction direction="left-to-right" evidence="12">
        <dbReference type="Rhea" id="RHEA:63389"/>
    </physiologicalReaction>
</comment>
<evidence type="ECO:0000256" key="2">
    <source>
        <dbReference type="ARBA" id="ARBA00004141"/>
    </source>
</evidence>
<evidence type="ECO:0000313" key="14">
    <source>
        <dbReference type="EMBL" id="TQM93604.1"/>
    </source>
</evidence>
<comment type="caution">
    <text evidence="14">The sequence shown here is derived from an EMBL/GenBank/DDBJ whole genome shotgun (WGS) entry which is preliminary data.</text>
</comment>
<dbReference type="RefSeq" id="WP_142081635.1">
    <property type="nucleotide sequence ID" value="NZ_VFPT01000001.1"/>
</dbReference>
<dbReference type="GO" id="GO:0046872">
    <property type="term" value="F:metal ion binding"/>
    <property type="evidence" value="ECO:0007669"/>
    <property type="project" value="UniProtKB-KW"/>
</dbReference>
<feature type="transmembrane region" description="Helical" evidence="13">
    <location>
        <begin position="152"/>
        <end position="170"/>
    </location>
</feature>
<protein>
    <recommendedName>
        <fullName evidence="13">Heme A synthase</fullName>
        <shortName evidence="13">HAS</shortName>
        <ecNumber evidence="13">1.17.99.9</ecNumber>
    </recommendedName>
    <alternativeName>
        <fullName evidence="13">Cytochrome aa3-controlling protein</fullName>
    </alternativeName>
</protein>
<proteinExistence type="inferred from homology"/>
<feature type="transmembrane region" description="Helical" evidence="13">
    <location>
        <begin position="123"/>
        <end position="140"/>
    </location>
</feature>
<dbReference type="EMBL" id="VFPT01000001">
    <property type="protein sequence ID" value="TQM93604.1"/>
    <property type="molecule type" value="Genomic_DNA"/>
</dbReference>
<name>A0A543KEW5_9RHOB</name>
<dbReference type="GO" id="GO:0120547">
    <property type="term" value="F:heme A synthase activity"/>
    <property type="evidence" value="ECO:0007669"/>
    <property type="project" value="UniProtKB-EC"/>
</dbReference>
<evidence type="ECO:0000256" key="4">
    <source>
        <dbReference type="ARBA" id="ARBA00022692"/>
    </source>
</evidence>
<keyword evidence="8 13" id="KW-0408">Iron</keyword>
<feature type="transmembrane region" description="Helical" evidence="13">
    <location>
        <begin position="37"/>
        <end position="57"/>
    </location>
</feature>
<feature type="transmembrane region" description="Helical" evidence="13">
    <location>
        <begin position="345"/>
        <end position="363"/>
    </location>
</feature>
<dbReference type="InterPro" id="IPR003780">
    <property type="entry name" value="COX15/CtaA_fam"/>
</dbReference>
<dbReference type="GO" id="GO:0006784">
    <property type="term" value="P:heme A biosynthetic process"/>
    <property type="evidence" value="ECO:0007669"/>
    <property type="project" value="UniProtKB-UniRule"/>
</dbReference>
<evidence type="ECO:0000256" key="7">
    <source>
        <dbReference type="ARBA" id="ARBA00023002"/>
    </source>
</evidence>
<accession>A0A543KEW5</accession>
<comment type="similarity">
    <text evidence="13">Belongs to the COX15/CtaA family. Type 2 subfamily.</text>
</comment>
<comment type="subunit">
    <text evidence="13">Interacts with CtaB.</text>
</comment>
<comment type="pathway">
    <text evidence="11 13">Porphyrin-containing compound metabolism; heme A biosynthesis; heme A from heme O: step 1/1.</text>
</comment>
<dbReference type="PANTHER" id="PTHR23289">
    <property type="entry name" value="CYTOCHROME C OXIDASE ASSEMBLY PROTEIN COX15"/>
    <property type="match status" value="1"/>
</dbReference>
<dbReference type="UniPathway" id="UPA00269">
    <property type="reaction ID" value="UER00713"/>
</dbReference>
<evidence type="ECO:0000256" key="13">
    <source>
        <dbReference type="HAMAP-Rule" id="MF_01665"/>
    </source>
</evidence>